<accession>A0A443RY97</accession>
<gene>
    <name evidence="4" type="ORF">B4U80_00015</name>
</gene>
<dbReference type="GO" id="GO:0016998">
    <property type="term" value="P:cell wall macromolecule catabolic process"/>
    <property type="evidence" value="ECO:0007669"/>
    <property type="project" value="InterPro"/>
</dbReference>
<dbReference type="InterPro" id="IPR000726">
    <property type="entry name" value="Glyco_hydro_19_cat"/>
</dbReference>
<dbReference type="SUPFAM" id="SSF53955">
    <property type="entry name" value="Lysozyme-like"/>
    <property type="match status" value="1"/>
</dbReference>
<comment type="caution">
    <text evidence="4">The sequence shown here is derived from an EMBL/GenBank/DDBJ whole genome shotgun (WGS) entry which is preliminary data.</text>
</comment>
<proteinExistence type="predicted"/>
<evidence type="ECO:0000259" key="3">
    <source>
        <dbReference type="Pfam" id="PF00182"/>
    </source>
</evidence>
<protein>
    <recommendedName>
        <fullName evidence="3">Glycoside hydrolase family 19 catalytic domain-containing protein</fullName>
    </recommendedName>
</protein>
<dbReference type="VEuPathDB" id="VectorBase:LDEU011885"/>
<dbReference type="Gene3D" id="1.10.530.10">
    <property type="match status" value="1"/>
</dbReference>
<dbReference type="PANTHER" id="PTHR22595">
    <property type="entry name" value="CHITINASE-RELATED"/>
    <property type="match status" value="1"/>
</dbReference>
<organism evidence="4 5">
    <name type="scientific">Leptotrombidium deliense</name>
    <dbReference type="NCBI Taxonomy" id="299467"/>
    <lineage>
        <taxon>Eukaryota</taxon>
        <taxon>Metazoa</taxon>
        <taxon>Ecdysozoa</taxon>
        <taxon>Arthropoda</taxon>
        <taxon>Chelicerata</taxon>
        <taxon>Arachnida</taxon>
        <taxon>Acari</taxon>
        <taxon>Acariformes</taxon>
        <taxon>Trombidiformes</taxon>
        <taxon>Prostigmata</taxon>
        <taxon>Anystina</taxon>
        <taxon>Parasitengona</taxon>
        <taxon>Trombiculoidea</taxon>
        <taxon>Trombiculidae</taxon>
        <taxon>Leptotrombidium</taxon>
    </lineage>
</organism>
<feature type="non-terminal residue" evidence="4">
    <location>
        <position position="197"/>
    </location>
</feature>
<keyword evidence="2" id="KW-1015">Disulfide bond</keyword>
<dbReference type="GO" id="GO:0006032">
    <property type="term" value="P:chitin catabolic process"/>
    <property type="evidence" value="ECO:0007669"/>
    <property type="project" value="InterPro"/>
</dbReference>
<dbReference type="GO" id="GO:0006952">
    <property type="term" value="P:defense response"/>
    <property type="evidence" value="ECO:0007669"/>
    <property type="project" value="UniProtKB-KW"/>
</dbReference>
<evidence type="ECO:0000256" key="1">
    <source>
        <dbReference type="ARBA" id="ARBA00022821"/>
    </source>
</evidence>
<feature type="non-terminal residue" evidence="4">
    <location>
        <position position="1"/>
    </location>
</feature>
<name>A0A443RY97_9ACAR</name>
<dbReference type="Pfam" id="PF00182">
    <property type="entry name" value="Glyco_hydro_19"/>
    <property type="match status" value="1"/>
</dbReference>
<feature type="domain" description="Glycoside hydrolase family 19 catalytic" evidence="3">
    <location>
        <begin position="36"/>
        <end position="137"/>
    </location>
</feature>
<dbReference type="InterPro" id="IPR023346">
    <property type="entry name" value="Lysozyme-like_dom_sf"/>
</dbReference>
<evidence type="ECO:0000256" key="2">
    <source>
        <dbReference type="ARBA" id="ARBA00023157"/>
    </source>
</evidence>
<dbReference type="AlphaFoldDB" id="A0A443RY97"/>
<keyword evidence="5" id="KW-1185">Reference proteome</keyword>
<evidence type="ECO:0000313" key="4">
    <source>
        <dbReference type="EMBL" id="RWS20155.1"/>
    </source>
</evidence>
<sequence length="197" mass="22471">NISYEDFKSAAKACCGGNPTKDQYDAFEEAECTCTIENKLEMAMFLAQIFHESACLKAKVEIKCKKNESHCAHYEHTYGFPGKIYYGRGYIQLTGSENYKKASKALFNDDRLLREPEQVANNEEIAWKTAFWYWKVRVHNLKGVESGNFGTTTRGINGAECTKSELHDRAKRRFACFKKVVKALGMNDEPNEQGCYN</sequence>
<dbReference type="STRING" id="299467.A0A443RY97"/>
<dbReference type="EMBL" id="NCKV01019647">
    <property type="protein sequence ID" value="RWS20155.1"/>
    <property type="molecule type" value="Genomic_DNA"/>
</dbReference>
<dbReference type="PANTHER" id="PTHR22595:SF79">
    <property type="entry name" value="CHITINASE 12"/>
    <property type="match status" value="1"/>
</dbReference>
<keyword evidence="1" id="KW-0611">Plant defense</keyword>
<dbReference type="CDD" id="cd00325">
    <property type="entry name" value="chitinase_GH19"/>
    <property type="match status" value="1"/>
</dbReference>
<evidence type="ECO:0000313" key="5">
    <source>
        <dbReference type="Proteomes" id="UP000288716"/>
    </source>
</evidence>
<reference evidence="4 5" key="1">
    <citation type="journal article" date="2018" name="Gigascience">
        <title>Genomes of trombidid mites reveal novel predicted allergens and laterally-transferred genes associated with secondary metabolism.</title>
        <authorList>
            <person name="Dong X."/>
            <person name="Chaisiri K."/>
            <person name="Xia D."/>
            <person name="Armstrong S.D."/>
            <person name="Fang Y."/>
            <person name="Donnelly M.J."/>
            <person name="Kadowaki T."/>
            <person name="McGarry J.W."/>
            <person name="Darby A.C."/>
            <person name="Makepeace B.L."/>
        </authorList>
    </citation>
    <scope>NUCLEOTIDE SEQUENCE [LARGE SCALE GENOMIC DNA]</scope>
    <source>
        <strain evidence="4">UoL-UT</strain>
    </source>
</reference>
<dbReference type="OrthoDB" id="10051786at2759"/>
<dbReference type="Proteomes" id="UP000288716">
    <property type="component" value="Unassembled WGS sequence"/>
</dbReference>
<dbReference type="GO" id="GO:0004568">
    <property type="term" value="F:chitinase activity"/>
    <property type="evidence" value="ECO:0007669"/>
    <property type="project" value="InterPro"/>
</dbReference>